<dbReference type="GO" id="GO:0006508">
    <property type="term" value="P:proteolysis"/>
    <property type="evidence" value="ECO:0007669"/>
    <property type="project" value="TreeGrafter"/>
</dbReference>
<dbReference type="PANTHER" id="PTHR11533:SF174">
    <property type="entry name" value="PUROMYCIN-SENSITIVE AMINOPEPTIDASE-RELATED"/>
    <property type="match status" value="1"/>
</dbReference>
<dbReference type="GO" id="GO:0005615">
    <property type="term" value="C:extracellular space"/>
    <property type="evidence" value="ECO:0007669"/>
    <property type="project" value="TreeGrafter"/>
</dbReference>
<protein>
    <recommendedName>
        <fullName evidence="2">ERAP1-like C-terminal domain-containing protein</fullName>
    </recommendedName>
</protein>
<dbReference type="AlphaFoldDB" id="R7V057"/>
<dbReference type="GO" id="GO:0042277">
    <property type="term" value="F:peptide binding"/>
    <property type="evidence" value="ECO:0007669"/>
    <property type="project" value="TreeGrafter"/>
</dbReference>
<feature type="non-terminal residue" evidence="3">
    <location>
        <position position="1"/>
    </location>
</feature>
<reference evidence="5" key="1">
    <citation type="submission" date="2012-12" db="EMBL/GenBank/DDBJ databases">
        <authorList>
            <person name="Hellsten U."/>
            <person name="Grimwood J."/>
            <person name="Chapman J.A."/>
            <person name="Shapiro H."/>
            <person name="Aerts A."/>
            <person name="Otillar R.P."/>
            <person name="Terry A.Y."/>
            <person name="Boore J.L."/>
            <person name="Simakov O."/>
            <person name="Marletaz F."/>
            <person name="Cho S.-J."/>
            <person name="Edsinger-Gonzales E."/>
            <person name="Havlak P."/>
            <person name="Kuo D.-H."/>
            <person name="Larsson T."/>
            <person name="Lv J."/>
            <person name="Arendt D."/>
            <person name="Savage R."/>
            <person name="Osoegawa K."/>
            <person name="de Jong P."/>
            <person name="Lindberg D.R."/>
            <person name="Seaver E.C."/>
            <person name="Weisblat D.A."/>
            <person name="Putnam N.H."/>
            <person name="Grigoriev I.V."/>
            <person name="Rokhsar D.S."/>
        </authorList>
    </citation>
    <scope>NUCLEOTIDE SEQUENCE</scope>
    <source>
        <strain evidence="5">I ESC-2004</strain>
    </source>
</reference>
<proteinExistence type="inferred from homology"/>
<dbReference type="GO" id="GO:0016020">
    <property type="term" value="C:membrane"/>
    <property type="evidence" value="ECO:0007669"/>
    <property type="project" value="TreeGrafter"/>
</dbReference>
<dbReference type="EMBL" id="AMQN01040157">
    <property type="status" value="NOT_ANNOTATED_CDS"/>
    <property type="molecule type" value="Genomic_DNA"/>
</dbReference>
<keyword evidence="5" id="KW-1185">Reference proteome</keyword>
<dbReference type="InterPro" id="IPR050344">
    <property type="entry name" value="Peptidase_M1_aminopeptidases"/>
</dbReference>
<dbReference type="EMBL" id="KB296282">
    <property type="protein sequence ID" value="ELU11944.1"/>
    <property type="molecule type" value="Genomic_DNA"/>
</dbReference>
<gene>
    <name evidence="3" type="ORF">CAPTEDRAFT_193503</name>
</gene>
<dbReference type="GO" id="GO:0070006">
    <property type="term" value="F:metalloaminopeptidase activity"/>
    <property type="evidence" value="ECO:0007669"/>
    <property type="project" value="TreeGrafter"/>
</dbReference>
<sequence length="110" mass="12718">EDVRSQDTVFVIAGVTGSRLGRDLAWGFLKERWTELHDRYKGGFLLSRLIKSTTEKFISDEKATEIEEFFKSHPAPAADRTIRQSLENIRLNKSQLERDGDGMRKYLTEL</sequence>
<evidence type="ECO:0000313" key="3">
    <source>
        <dbReference type="EMBL" id="ELU11944.1"/>
    </source>
</evidence>
<dbReference type="GO" id="GO:0008270">
    <property type="term" value="F:zinc ion binding"/>
    <property type="evidence" value="ECO:0007669"/>
    <property type="project" value="TreeGrafter"/>
</dbReference>
<evidence type="ECO:0000259" key="2">
    <source>
        <dbReference type="Pfam" id="PF11838"/>
    </source>
</evidence>
<dbReference type="GO" id="GO:0043171">
    <property type="term" value="P:peptide catabolic process"/>
    <property type="evidence" value="ECO:0007669"/>
    <property type="project" value="TreeGrafter"/>
</dbReference>
<dbReference type="Proteomes" id="UP000014760">
    <property type="component" value="Unassembled WGS sequence"/>
</dbReference>
<organism evidence="3">
    <name type="scientific">Capitella teleta</name>
    <name type="common">Polychaete worm</name>
    <dbReference type="NCBI Taxonomy" id="283909"/>
    <lineage>
        <taxon>Eukaryota</taxon>
        <taxon>Metazoa</taxon>
        <taxon>Spiralia</taxon>
        <taxon>Lophotrochozoa</taxon>
        <taxon>Annelida</taxon>
        <taxon>Polychaeta</taxon>
        <taxon>Sedentaria</taxon>
        <taxon>Scolecida</taxon>
        <taxon>Capitellidae</taxon>
        <taxon>Capitella</taxon>
    </lineage>
</organism>
<accession>R7V057</accession>
<evidence type="ECO:0000256" key="1">
    <source>
        <dbReference type="ARBA" id="ARBA00010136"/>
    </source>
</evidence>
<dbReference type="PANTHER" id="PTHR11533">
    <property type="entry name" value="PROTEASE M1 ZINC METALLOPROTEASE"/>
    <property type="match status" value="1"/>
</dbReference>
<feature type="domain" description="ERAP1-like C-terminal" evidence="2">
    <location>
        <begin position="2"/>
        <end position="90"/>
    </location>
</feature>
<dbReference type="HOGENOM" id="CLU_2177283_0_0_1"/>
<dbReference type="STRING" id="283909.R7V057"/>
<evidence type="ECO:0000313" key="4">
    <source>
        <dbReference type="EnsemblMetazoa" id="CapteP193503"/>
    </source>
</evidence>
<dbReference type="EnsemblMetazoa" id="CapteT193503">
    <property type="protein sequence ID" value="CapteP193503"/>
    <property type="gene ID" value="CapteG193503"/>
</dbReference>
<dbReference type="GO" id="GO:0005737">
    <property type="term" value="C:cytoplasm"/>
    <property type="evidence" value="ECO:0007669"/>
    <property type="project" value="TreeGrafter"/>
</dbReference>
<comment type="similarity">
    <text evidence="1">Belongs to the peptidase M1 family.</text>
</comment>
<reference evidence="4" key="3">
    <citation type="submission" date="2015-06" db="UniProtKB">
        <authorList>
            <consortium name="EnsemblMetazoa"/>
        </authorList>
    </citation>
    <scope>IDENTIFICATION</scope>
</reference>
<name>R7V057_CAPTE</name>
<dbReference type="OrthoDB" id="275509at2759"/>
<reference evidence="3 5" key="2">
    <citation type="journal article" date="2013" name="Nature">
        <title>Insights into bilaterian evolution from three spiralian genomes.</title>
        <authorList>
            <person name="Simakov O."/>
            <person name="Marletaz F."/>
            <person name="Cho S.J."/>
            <person name="Edsinger-Gonzales E."/>
            <person name="Havlak P."/>
            <person name="Hellsten U."/>
            <person name="Kuo D.H."/>
            <person name="Larsson T."/>
            <person name="Lv J."/>
            <person name="Arendt D."/>
            <person name="Savage R."/>
            <person name="Osoegawa K."/>
            <person name="de Jong P."/>
            <person name="Grimwood J."/>
            <person name="Chapman J.A."/>
            <person name="Shapiro H."/>
            <person name="Aerts A."/>
            <person name="Otillar R.P."/>
            <person name="Terry A.Y."/>
            <person name="Boore J.L."/>
            <person name="Grigoriev I.V."/>
            <person name="Lindberg D.R."/>
            <person name="Seaver E.C."/>
            <person name="Weisblat D.A."/>
            <person name="Putnam N.H."/>
            <person name="Rokhsar D.S."/>
        </authorList>
    </citation>
    <scope>NUCLEOTIDE SEQUENCE</scope>
    <source>
        <strain evidence="3 5">I ESC-2004</strain>
    </source>
</reference>
<dbReference type="Gene3D" id="1.25.50.20">
    <property type="match status" value="1"/>
</dbReference>
<dbReference type="Pfam" id="PF11838">
    <property type="entry name" value="ERAP1_C"/>
    <property type="match status" value="1"/>
</dbReference>
<dbReference type="InterPro" id="IPR024571">
    <property type="entry name" value="ERAP1-like_C_dom"/>
</dbReference>
<evidence type="ECO:0000313" key="5">
    <source>
        <dbReference type="Proteomes" id="UP000014760"/>
    </source>
</evidence>